<dbReference type="RefSeq" id="WP_238216579.1">
    <property type="nucleotide sequence ID" value="NZ_BPUS01000022.1"/>
</dbReference>
<protein>
    <submittedName>
        <fullName evidence="1">Uncharacterized protein</fullName>
    </submittedName>
</protein>
<dbReference type="AlphaFoldDB" id="A0AA37MUM0"/>
<sequence>MIPTRANDELRKILEAEAEFEKLPSVPSFLEGKQVENGLAAHWHHAYAREDIRLLSQRLAEIDALTGADRTAAETERAKILALIANRCGDLMD</sequence>
<evidence type="ECO:0000313" key="2">
    <source>
        <dbReference type="Proteomes" id="UP001055111"/>
    </source>
</evidence>
<gene>
    <name evidence="1" type="ORF">CBA19CS42_32430</name>
</gene>
<reference evidence="1" key="1">
    <citation type="submission" date="2022-09" db="EMBL/GenBank/DDBJ databases">
        <title>Isolation and characterization of 3-chlorobenzoate degrading bacteria from soils in Shizuoka.</title>
        <authorList>
            <person name="Ifat A."/>
            <person name="Ogawa N."/>
            <person name="Kimbara K."/>
            <person name="Moriuchi R."/>
            <person name="Dohra H."/>
            <person name="Shintani M."/>
        </authorList>
    </citation>
    <scope>NUCLEOTIDE SEQUENCE</scope>
    <source>
        <strain evidence="1">19CS4-2</strain>
    </source>
</reference>
<evidence type="ECO:0000313" key="1">
    <source>
        <dbReference type="EMBL" id="GJH29324.1"/>
    </source>
</evidence>
<comment type="caution">
    <text evidence="1">The sequence shown here is derived from an EMBL/GenBank/DDBJ whole genome shotgun (WGS) entry which is preliminary data.</text>
</comment>
<name>A0AA37MUM0_9BURK</name>
<dbReference type="EMBL" id="BPUS01000022">
    <property type="protein sequence ID" value="GJH29324.1"/>
    <property type="molecule type" value="Genomic_DNA"/>
</dbReference>
<proteinExistence type="predicted"/>
<dbReference type="Proteomes" id="UP001055111">
    <property type="component" value="Unassembled WGS sequence"/>
</dbReference>
<accession>A0AA37MUM0</accession>
<organism evidence="1 2">
    <name type="scientific">Caballeronia novacaledonica</name>
    <dbReference type="NCBI Taxonomy" id="1544861"/>
    <lineage>
        <taxon>Bacteria</taxon>
        <taxon>Pseudomonadati</taxon>
        <taxon>Pseudomonadota</taxon>
        <taxon>Betaproteobacteria</taxon>
        <taxon>Burkholderiales</taxon>
        <taxon>Burkholderiaceae</taxon>
        <taxon>Caballeronia</taxon>
    </lineage>
</organism>